<dbReference type="PANTHER" id="PTHR33490">
    <property type="entry name" value="BLR5614 PROTEIN-RELATED"/>
    <property type="match status" value="1"/>
</dbReference>
<protein>
    <submittedName>
        <fullName evidence="2">Transglutaminase-like putative cysteine protease</fullName>
    </submittedName>
</protein>
<evidence type="ECO:0000313" key="3">
    <source>
        <dbReference type="Proteomes" id="UP000295696"/>
    </source>
</evidence>
<gene>
    <name evidence="2" type="ORF">EDD52_101357</name>
</gene>
<feature type="domain" description="Transglutaminase-like" evidence="1">
    <location>
        <begin position="161"/>
        <end position="226"/>
    </location>
</feature>
<proteinExistence type="predicted"/>
<dbReference type="EMBL" id="SLZU01000001">
    <property type="protein sequence ID" value="TCS67262.1"/>
    <property type="molecule type" value="Genomic_DNA"/>
</dbReference>
<keyword evidence="2" id="KW-0645">Protease</keyword>
<dbReference type="SUPFAM" id="SSF54001">
    <property type="entry name" value="Cysteine proteinases"/>
    <property type="match status" value="1"/>
</dbReference>
<keyword evidence="3" id="KW-1185">Reference proteome</keyword>
<dbReference type="GO" id="GO:0006508">
    <property type="term" value="P:proteolysis"/>
    <property type="evidence" value="ECO:0007669"/>
    <property type="project" value="UniProtKB-KW"/>
</dbReference>
<dbReference type="PANTHER" id="PTHR33490:SF6">
    <property type="entry name" value="SLL1049 PROTEIN"/>
    <property type="match status" value="1"/>
</dbReference>
<comment type="caution">
    <text evidence="2">The sequence shown here is derived from an EMBL/GenBank/DDBJ whole genome shotgun (WGS) entry which is preliminary data.</text>
</comment>
<evidence type="ECO:0000259" key="1">
    <source>
        <dbReference type="SMART" id="SM00460"/>
    </source>
</evidence>
<dbReference type="InterPro" id="IPR002931">
    <property type="entry name" value="Transglutaminase-like"/>
</dbReference>
<sequence>MHLHVTHITRYRFEKPLSRVTQSHRLTPASFDGQTVQTWLIEAEGATRGACFRDGAGDEIQTLAFKGPVSSIDVIVTGEVITTDTSGVLRGHAETANPLTYLRETPLTLPDENIRKLAEAALDAVPESDLLARAHALATAVAKAITYAPGETEAHTTGAEALKQGKGVCQDHAHVLISAARLFDLPARYVSGYLFAGEEDGPVEASHGWAEIFVAGLGWVGFDAANACCPDDRYIRLGSGLEASDAAPIRGIVGGQSCEGLEVSVMIRPAKPMQQGQQQ</sequence>
<name>A0A4R3JNV1_9RHOB</name>
<dbReference type="InterPro" id="IPR038765">
    <property type="entry name" value="Papain-like_cys_pep_sf"/>
</dbReference>
<reference evidence="2 3" key="1">
    <citation type="submission" date="2019-03" db="EMBL/GenBank/DDBJ databases">
        <title>Genomic Encyclopedia of Type Strains, Phase IV (KMG-IV): sequencing the most valuable type-strain genomes for metagenomic binning, comparative biology and taxonomic classification.</title>
        <authorList>
            <person name="Goeker M."/>
        </authorList>
    </citation>
    <scope>NUCLEOTIDE SEQUENCE [LARGE SCALE GENOMIC DNA]</scope>
    <source>
        <strain evidence="2 3">DSM 104836</strain>
    </source>
</reference>
<keyword evidence="2" id="KW-0378">Hydrolase</keyword>
<evidence type="ECO:0000313" key="2">
    <source>
        <dbReference type="EMBL" id="TCS67262.1"/>
    </source>
</evidence>
<dbReference type="RefSeq" id="WP_132241302.1">
    <property type="nucleotide sequence ID" value="NZ_SLZU01000001.1"/>
</dbReference>
<accession>A0A4R3JNV1</accession>
<dbReference type="Pfam" id="PF08379">
    <property type="entry name" value="Bact_transglu_N"/>
    <property type="match status" value="1"/>
</dbReference>
<dbReference type="SMART" id="SM00460">
    <property type="entry name" value="TGc"/>
    <property type="match status" value="1"/>
</dbReference>
<organism evidence="2 3">
    <name type="scientific">Primorskyibacter sedentarius</name>
    <dbReference type="NCBI Taxonomy" id="745311"/>
    <lineage>
        <taxon>Bacteria</taxon>
        <taxon>Pseudomonadati</taxon>
        <taxon>Pseudomonadota</taxon>
        <taxon>Alphaproteobacteria</taxon>
        <taxon>Rhodobacterales</taxon>
        <taxon>Roseobacteraceae</taxon>
        <taxon>Primorskyibacter</taxon>
    </lineage>
</organism>
<dbReference type="AlphaFoldDB" id="A0A4R3JNV1"/>
<dbReference type="Pfam" id="PF01841">
    <property type="entry name" value="Transglut_core"/>
    <property type="match status" value="1"/>
</dbReference>
<dbReference type="InterPro" id="IPR013589">
    <property type="entry name" value="Bac_transglu_N"/>
</dbReference>
<dbReference type="GO" id="GO:0008233">
    <property type="term" value="F:peptidase activity"/>
    <property type="evidence" value="ECO:0007669"/>
    <property type="project" value="UniProtKB-KW"/>
</dbReference>
<dbReference type="Proteomes" id="UP000295696">
    <property type="component" value="Unassembled WGS sequence"/>
</dbReference>
<dbReference type="Gene3D" id="3.10.620.30">
    <property type="match status" value="1"/>
</dbReference>
<dbReference type="OrthoDB" id="9804023at2"/>